<keyword evidence="8" id="KW-0418">Kinase</keyword>
<feature type="region of interest" description="Disordered" evidence="20">
    <location>
        <begin position="1262"/>
        <end position="1310"/>
    </location>
</feature>
<sequence length="1489" mass="164192">TNYWRVFNLCLRTLLLLPPGSTAYVPSLWAREVPPAAEVSSSFVILCVCSLIILIVLIANCVSCCKDPEIDFKEFEDNFDDEIDFTPPAEDTPSVQSPAEVFTLSVPNISLPAPSQFQPSVEGLKSQVARHSLNYIQEIGNGWFGKVLLGEIYTGTSVARVIVKELKASASPKEQDTFLKNGEPYYILQHPNILQCVGQCVEAIPYLLVFEFCDLVSSLKEFKFEYSKGCIQAFLTDGHNFMMSYFYSLCDLALRNCFLTSDLNVKVGDYGIGFSRYKEDYIETDDKKVFPLRWTAPELVTSFQDRLLTADQTKYSNIWSLGVTLWELFDNAAQPYSNLSNLDVLNQVIRERDTKLPKPQLEQPYSDRWYEVLQFCWLSPEKRPAAEDVHRLLTYLRLQSQRDSEVDFEQQWNALKPNTNSRDSSNNAAFPILDHFARDRLGREMEEVLTVTETSQGLSFEYVWEAAKHDHFDERSRGHLDEALSYTSIFYPVEVFESSLSDPGPGKQDDSSQDVPLRVPGVVPVFDAHNLSVGSDYYIQLEEKSGSNLELDYPPALLTTDMDNPERTGPEPSQLTALRSVELEESSMDEDFFQSSTDPKDSSLPGDLHVTSGPESPFNNIFNDLDKSEDLPSHQKIFDLMELNGVQADFKPATLSSSLDNPKESVITGHFEKEKPRKLFDSEPLCLSDNLMHQDNFDPLNVQELSENFLFLQEKNLLKGSLSSKEHINDLQTELKNAGFTEAMLETSCRNSLDTELQFAENKPGLSLLQENISTKGDDTDVMLTGDTLSTSLQSSPEVQVPPTSFKTEETPHRVPPDSLPTQGETQPTCLDVIVPEDCLCQDISPDAVTVPVEILLTDARTHSLDDRSQDSPGESEETLRLTESDSVLADDILASRVSVGSSLPEPGQELHNKPFSEDHHSHRRLEKNLEAVETLNQLNSKDAAKEAGLVSALSSDSTSQDSLLEDSLSAPFPASEPSLETPDSLESVDVHEALLDSLGSHTPQKLVPPDKPADSGYETENLESPEWTLHPAPEGTADSEPATTGDGGHSSLPPNPVIVISDAGDGHRGTEVTPQTFTAGSQGSYRDSAYFSDNDSEPEKRSEEVPGTSPSALVLVQEQPLPEPVLPEQSPAAQDSCLEARKSQPDESCLSALHNSSDLELRAMPEPAQTGVPQQVHPTEDEASSPWSVLNAELSSGDDFETQDDRPCTLASTGTNTNELLAYTNSALDKSLSSHSEGPKLKEPDIEGKYLGKLGVSGMLDLSEDGMDADEEDENSDDSDEDLRAFNLHSLSSESEDETEHPVPIILSNEDGRHLRSLLKPTAADAPDPLPEDWKKEKKAVTFFDDVTVYLFDQETPTKELGPCGGEACGPDLSGPAPASGSPYLSRCINSESSTDEEGGGFEWDDDFSPDPFMSKTTSNLLSSKPSLQTSKYFSPPPPARSTEQSWPHSAPYSRFSISPANIASFSLTHLTDSDIEQGGSSEDGEKD</sequence>
<feature type="compositionally biased region" description="Polar residues" evidence="20">
    <location>
        <begin position="1073"/>
        <end position="1086"/>
    </location>
</feature>
<dbReference type="EC" id="2.7.11.1" evidence="2"/>
<evidence type="ECO:0000256" key="14">
    <source>
        <dbReference type="ARBA" id="ARBA00056664"/>
    </source>
</evidence>
<feature type="signal peptide" evidence="22">
    <location>
        <begin position="1"/>
        <end position="23"/>
    </location>
</feature>
<reference evidence="24 25" key="2">
    <citation type="journal article" date="2012" name="Nature">
        <title>Insights into hominid evolution from the gorilla genome sequence.</title>
        <authorList>
            <person name="Scally A."/>
            <person name="Dutheil J.Y."/>
            <person name="Hillier L.W."/>
            <person name="Jordan G.E."/>
            <person name="Goodhead I."/>
            <person name="Herrero J."/>
            <person name="Hobolth A."/>
            <person name="Lappalainen T."/>
            <person name="Mailund T."/>
            <person name="Marques-Bonet T."/>
            <person name="McCarthy S."/>
            <person name="Montgomery S.H."/>
            <person name="Schwalie P.C."/>
            <person name="Tang Y.A."/>
            <person name="Ward M.C."/>
            <person name="Xue Y."/>
            <person name="Yngvadottir B."/>
            <person name="Alkan C."/>
            <person name="Andersen L.N."/>
            <person name="Ayub Q."/>
            <person name="Ball E.V."/>
            <person name="Beal K."/>
            <person name="Bradley B.J."/>
            <person name="Chen Y."/>
            <person name="Clee C.M."/>
            <person name="Fitzgerald S."/>
            <person name="Graves T.A."/>
            <person name="Gu Y."/>
            <person name="Heath P."/>
            <person name="Heger A."/>
            <person name="Karakoc E."/>
            <person name="Kolb-Kokocinski A."/>
            <person name="Laird G.K."/>
            <person name="Lunter G."/>
            <person name="Meader S."/>
            <person name="Mort M."/>
            <person name="Mullikin J.C."/>
            <person name="Munch K."/>
            <person name="O'Connor T.D."/>
            <person name="Phillips A.D."/>
            <person name="Prado-Martinez J."/>
            <person name="Rogers A.S."/>
            <person name="Sajjadian S."/>
            <person name="Schmidt D."/>
            <person name="Shaw K."/>
            <person name="Simpson J.T."/>
            <person name="Stenson P.D."/>
            <person name="Turner D.J."/>
            <person name="Vigilant L."/>
            <person name="Vilella A.J."/>
            <person name="Whitener W."/>
            <person name="Zhu B."/>
            <person name="Cooper D.N."/>
            <person name="de Jong P."/>
            <person name="Dermitzakis E.T."/>
            <person name="Eichler E.E."/>
            <person name="Flicek P."/>
            <person name="Goldman N."/>
            <person name="Mundy N.I."/>
            <person name="Ning Z."/>
            <person name="Odom D.T."/>
            <person name="Ponting C.P."/>
            <person name="Quail M.A."/>
            <person name="Ryder O.A."/>
            <person name="Searle S.M."/>
            <person name="Warren W.C."/>
            <person name="Wilson R.K."/>
            <person name="Schierup M.H."/>
            <person name="Rogers J."/>
            <person name="Tyler-Smith C."/>
            <person name="Durbin R."/>
        </authorList>
    </citation>
    <scope>NUCLEOTIDE SEQUENCE [LARGE SCALE GENOMIC DNA]</scope>
</reference>
<dbReference type="InterPro" id="IPR017441">
    <property type="entry name" value="Protein_kinase_ATP_BS"/>
</dbReference>
<feature type="region of interest" description="Disordered" evidence="20">
    <location>
        <begin position="790"/>
        <end position="826"/>
    </location>
</feature>
<dbReference type="GO" id="GO:0012505">
    <property type="term" value="C:endomembrane system"/>
    <property type="evidence" value="ECO:0007669"/>
    <property type="project" value="UniProtKB-ARBA"/>
</dbReference>
<feature type="compositionally biased region" description="Polar residues" evidence="20">
    <location>
        <begin position="1416"/>
        <end position="1434"/>
    </location>
</feature>
<keyword evidence="9 19" id="KW-0067">ATP-binding</keyword>
<feature type="region of interest" description="Disordered" evidence="20">
    <location>
        <begin position="864"/>
        <end position="885"/>
    </location>
</feature>
<dbReference type="GeneTree" id="ENSGT00940000158475"/>
<comment type="subunit">
    <text evidence="15">Interacts with PPP1C and inhibitor-2.</text>
</comment>
<evidence type="ECO:0000259" key="23">
    <source>
        <dbReference type="PROSITE" id="PS50011"/>
    </source>
</evidence>
<evidence type="ECO:0000256" key="18">
    <source>
        <dbReference type="ARBA" id="ARBA00079456"/>
    </source>
</evidence>
<comment type="subcellular location">
    <subcellularLocation>
        <location evidence="1">Membrane</location>
        <topology evidence="1">Multi-pass membrane protein</topology>
    </subcellularLocation>
</comment>
<evidence type="ECO:0000256" key="9">
    <source>
        <dbReference type="ARBA" id="ARBA00022840"/>
    </source>
</evidence>
<feature type="compositionally biased region" description="Acidic residues" evidence="20">
    <location>
        <begin position="1395"/>
        <end position="1410"/>
    </location>
</feature>
<evidence type="ECO:0000256" key="13">
    <source>
        <dbReference type="ARBA" id="ARBA00048679"/>
    </source>
</evidence>
<dbReference type="EMBL" id="CABD030053320">
    <property type="status" value="NOT_ANNOTATED_CDS"/>
    <property type="molecule type" value="Genomic_DNA"/>
</dbReference>
<keyword evidence="5" id="KW-0808">Transferase</keyword>
<keyword evidence="4" id="KW-0597">Phosphoprotein</keyword>
<name>G3QKM7_GORGO</name>
<feature type="compositionally biased region" description="Basic and acidic residues" evidence="20">
    <location>
        <begin position="807"/>
        <end position="816"/>
    </location>
</feature>
<dbReference type="eggNOG" id="ENOG502QSD2">
    <property type="taxonomic scope" value="Eukaryota"/>
</dbReference>
<evidence type="ECO:0000256" key="10">
    <source>
        <dbReference type="ARBA" id="ARBA00022989"/>
    </source>
</evidence>
<proteinExistence type="predicted"/>
<evidence type="ECO:0000313" key="24">
    <source>
        <dbReference type="Ensembl" id="ENSGGOP00000003005.3"/>
    </source>
</evidence>
<feature type="binding site" evidence="19">
    <location>
        <position position="164"/>
    </location>
    <ligand>
        <name>ATP</name>
        <dbReference type="ChEBI" id="CHEBI:30616"/>
    </ligand>
</feature>
<feature type="compositionally biased region" description="Polar residues" evidence="20">
    <location>
        <begin position="790"/>
        <end position="806"/>
    </location>
</feature>
<dbReference type="Bgee" id="ENSGGOG00000003052">
    <property type="expression patterns" value="Expressed in frontal cortex and 6 other cell types or tissues"/>
</dbReference>
<evidence type="ECO:0000256" key="21">
    <source>
        <dbReference type="SAM" id="Phobius"/>
    </source>
</evidence>
<evidence type="ECO:0000256" key="17">
    <source>
        <dbReference type="ARBA" id="ARBA00079358"/>
    </source>
</evidence>
<comment type="catalytic activity">
    <reaction evidence="12">
        <text>L-threonyl-[protein] + ATP = O-phospho-L-threonyl-[protein] + ADP + H(+)</text>
        <dbReference type="Rhea" id="RHEA:46608"/>
        <dbReference type="Rhea" id="RHEA-COMP:11060"/>
        <dbReference type="Rhea" id="RHEA-COMP:11605"/>
        <dbReference type="ChEBI" id="CHEBI:15378"/>
        <dbReference type="ChEBI" id="CHEBI:30013"/>
        <dbReference type="ChEBI" id="CHEBI:30616"/>
        <dbReference type="ChEBI" id="CHEBI:61977"/>
        <dbReference type="ChEBI" id="CHEBI:456216"/>
        <dbReference type="EC" id="2.7.11.1"/>
    </reaction>
</comment>
<feature type="region of interest" description="Disordered" evidence="20">
    <location>
        <begin position="586"/>
        <end position="612"/>
    </location>
</feature>
<feature type="region of interest" description="Disordered" evidence="20">
    <location>
        <begin position="999"/>
        <end position="1188"/>
    </location>
</feature>
<reference evidence="25" key="1">
    <citation type="submission" date="2011-05" db="EMBL/GenBank/DDBJ databases">
        <title>Insights into the evolution of the great apes provided by the gorilla genome.</title>
        <authorList>
            <person name="Scally A."/>
        </authorList>
    </citation>
    <scope>NUCLEOTIDE SEQUENCE [LARGE SCALE GENOMIC DNA]</scope>
</reference>
<keyword evidence="25" id="KW-1185">Reference proteome</keyword>
<dbReference type="GO" id="GO:0005524">
    <property type="term" value="F:ATP binding"/>
    <property type="evidence" value="ECO:0007669"/>
    <property type="project" value="UniProtKB-UniRule"/>
</dbReference>
<feature type="domain" description="Protein kinase" evidence="23">
    <location>
        <begin position="133"/>
        <end position="393"/>
    </location>
</feature>
<comment type="catalytic activity">
    <reaction evidence="13">
        <text>L-seryl-[protein] + ATP = O-phospho-L-seryl-[protein] + ADP + H(+)</text>
        <dbReference type="Rhea" id="RHEA:17989"/>
        <dbReference type="Rhea" id="RHEA-COMP:9863"/>
        <dbReference type="Rhea" id="RHEA-COMP:11604"/>
        <dbReference type="ChEBI" id="CHEBI:15378"/>
        <dbReference type="ChEBI" id="CHEBI:29999"/>
        <dbReference type="ChEBI" id="CHEBI:30616"/>
        <dbReference type="ChEBI" id="CHEBI:83421"/>
        <dbReference type="ChEBI" id="CHEBI:456216"/>
        <dbReference type="EC" id="2.7.11.1"/>
    </reaction>
</comment>
<dbReference type="GO" id="GO:0004674">
    <property type="term" value="F:protein serine/threonine kinase activity"/>
    <property type="evidence" value="ECO:0007669"/>
    <property type="project" value="UniProtKB-KW"/>
</dbReference>
<reference evidence="24" key="4">
    <citation type="submission" date="2025-09" db="UniProtKB">
        <authorList>
            <consortium name="Ensembl"/>
        </authorList>
    </citation>
    <scope>IDENTIFICATION</scope>
</reference>
<dbReference type="GO" id="GO:0005737">
    <property type="term" value="C:cytoplasm"/>
    <property type="evidence" value="ECO:0007669"/>
    <property type="project" value="UniProtKB-ARBA"/>
</dbReference>
<feature type="chain" id="PRO_5014165978" description="Serine/threonine-protein kinase LMTK2" evidence="22">
    <location>
        <begin position="24"/>
        <end position="1489"/>
    </location>
</feature>
<evidence type="ECO:0000256" key="4">
    <source>
        <dbReference type="ARBA" id="ARBA00022553"/>
    </source>
</evidence>
<keyword evidence="11 21" id="KW-0472">Membrane</keyword>
<evidence type="ECO:0000256" key="12">
    <source>
        <dbReference type="ARBA" id="ARBA00047899"/>
    </source>
</evidence>
<evidence type="ECO:0000313" key="25">
    <source>
        <dbReference type="Proteomes" id="UP000001519"/>
    </source>
</evidence>
<evidence type="ECO:0000256" key="22">
    <source>
        <dbReference type="SAM" id="SignalP"/>
    </source>
</evidence>
<evidence type="ECO:0000256" key="2">
    <source>
        <dbReference type="ARBA" id="ARBA00012513"/>
    </source>
</evidence>
<evidence type="ECO:0000256" key="6">
    <source>
        <dbReference type="ARBA" id="ARBA00022692"/>
    </source>
</evidence>
<dbReference type="GO" id="GO:0016020">
    <property type="term" value="C:membrane"/>
    <property type="evidence" value="ECO:0007669"/>
    <property type="project" value="UniProtKB-SubCell"/>
</dbReference>
<evidence type="ECO:0000256" key="19">
    <source>
        <dbReference type="PROSITE-ProRule" id="PRU10141"/>
    </source>
</evidence>
<feature type="region of interest" description="Disordered" evidence="20">
    <location>
        <begin position="900"/>
        <end position="924"/>
    </location>
</feature>
<evidence type="ECO:0000256" key="7">
    <source>
        <dbReference type="ARBA" id="ARBA00022741"/>
    </source>
</evidence>
<feature type="transmembrane region" description="Helical" evidence="21">
    <location>
        <begin position="37"/>
        <end position="59"/>
    </location>
</feature>
<keyword evidence="3" id="KW-0723">Serine/threonine-protein kinase</keyword>
<dbReference type="FunFam" id="3.30.200.20:FF:000275">
    <property type="entry name" value="Apoptosis associated tyrosine kinase"/>
    <property type="match status" value="1"/>
</dbReference>
<dbReference type="PROSITE" id="PS00107">
    <property type="entry name" value="PROTEIN_KINASE_ATP"/>
    <property type="match status" value="1"/>
</dbReference>
<accession>G3QKM7</accession>
<dbReference type="Proteomes" id="UP000001519">
    <property type="component" value="Chromosome 7"/>
</dbReference>
<gene>
    <name evidence="24" type="primary">LMTK2</name>
</gene>
<dbReference type="Gene3D" id="3.30.200.20">
    <property type="entry name" value="Phosphorylase Kinase, domain 1"/>
    <property type="match status" value="1"/>
</dbReference>
<dbReference type="Pfam" id="PF07714">
    <property type="entry name" value="PK_Tyr_Ser-Thr"/>
    <property type="match status" value="1"/>
</dbReference>
<dbReference type="InterPro" id="IPR011009">
    <property type="entry name" value="Kinase-like_dom_sf"/>
</dbReference>
<feature type="compositionally biased region" description="Low complexity" evidence="20">
    <location>
        <begin position="956"/>
        <end position="970"/>
    </location>
</feature>
<keyword evidence="7 19" id="KW-0547">Nucleotide-binding</keyword>
<feature type="region of interest" description="Disordered" evidence="20">
    <location>
        <begin position="956"/>
        <end position="985"/>
    </location>
</feature>
<evidence type="ECO:0000256" key="16">
    <source>
        <dbReference type="ARBA" id="ARBA00071818"/>
    </source>
</evidence>
<evidence type="ECO:0000256" key="5">
    <source>
        <dbReference type="ARBA" id="ARBA00022679"/>
    </source>
</evidence>
<feature type="compositionally biased region" description="Basic and acidic residues" evidence="20">
    <location>
        <begin position="909"/>
        <end position="924"/>
    </location>
</feature>
<dbReference type="PANTHER" id="PTHR24417:SF8">
    <property type="entry name" value="SERINE_THREONINE-PROTEIN KINASE LMTK2"/>
    <property type="match status" value="1"/>
</dbReference>
<evidence type="ECO:0000256" key="8">
    <source>
        <dbReference type="ARBA" id="ARBA00022777"/>
    </source>
</evidence>
<dbReference type="InterPro" id="IPR001245">
    <property type="entry name" value="Ser-Thr/Tyr_kinase_cat_dom"/>
</dbReference>
<dbReference type="FunFam" id="1.10.510.10:FF:000386">
    <property type="entry name" value="serine/threonine-protein kinase LMTK2 isoform X1"/>
    <property type="match status" value="1"/>
</dbReference>
<dbReference type="HOGENOM" id="CLU_004618_0_0_1"/>
<protein>
    <recommendedName>
        <fullName evidence="16">Serine/threonine-protein kinase LMTK2</fullName>
        <ecNumber evidence="2">2.7.11.1</ecNumber>
    </recommendedName>
    <alternativeName>
        <fullName evidence="17">Brain-enriched kinase</fullName>
    </alternativeName>
    <alternativeName>
        <fullName evidence="18">Lemur tyrosine kinase 2</fullName>
    </alternativeName>
</protein>
<evidence type="ECO:0000256" key="3">
    <source>
        <dbReference type="ARBA" id="ARBA00022527"/>
    </source>
</evidence>
<dbReference type="InterPro" id="IPR000719">
    <property type="entry name" value="Prot_kinase_dom"/>
</dbReference>
<feature type="compositionally biased region" description="Acidic residues" evidence="20">
    <location>
        <begin position="1263"/>
        <end position="1282"/>
    </location>
</feature>
<dbReference type="Ensembl" id="ENSGGOT00000003072.3">
    <property type="protein sequence ID" value="ENSGGOP00000003005.3"/>
    <property type="gene ID" value="ENSGGOG00000003052.3"/>
</dbReference>
<dbReference type="PANTHER" id="PTHR24417">
    <property type="entry name" value="SERINE/THREONINE-PROTEIN KINASE LMTK1"/>
    <property type="match status" value="1"/>
</dbReference>
<evidence type="ECO:0000256" key="11">
    <source>
        <dbReference type="ARBA" id="ARBA00023136"/>
    </source>
</evidence>
<reference evidence="24" key="3">
    <citation type="submission" date="2025-08" db="UniProtKB">
        <authorList>
            <consortium name="Ensembl"/>
        </authorList>
    </citation>
    <scope>IDENTIFICATION</scope>
</reference>
<comment type="function">
    <text evidence="14">Phosphorylates PPP1C, phosphorylase b and CFTR.</text>
</comment>
<organism evidence="24 25">
    <name type="scientific">Gorilla gorilla gorilla</name>
    <name type="common">Western lowland gorilla</name>
    <dbReference type="NCBI Taxonomy" id="9595"/>
    <lineage>
        <taxon>Eukaryota</taxon>
        <taxon>Metazoa</taxon>
        <taxon>Chordata</taxon>
        <taxon>Craniata</taxon>
        <taxon>Vertebrata</taxon>
        <taxon>Euteleostomi</taxon>
        <taxon>Mammalia</taxon>
        <taxon>Eutheria</taxon>
        <taxon>Euarchontoglires</taxon>
        <taxon>Primates</taxon>
        <taxon>Haplorrhini</taxon>
        <taxon>Catarrhini</taxon>
        <taxon>Hominidae</taxon>
        <taxon>Gorilla</taxon>
    </lineage>
</organism>
<dbReference type="Gene3D" id="1.10.510.10">
    <property type="entry name" value="Transferase(Phosphotransferase) domain 1"/>
    <property type="match status" value="1"/>
</dbReference>
<dbReference type="PROSITE" id="PS50011">
    <property type="entry name" value="PROTEIN_KINASE_DOM"/>
    <property type="match status" value="1"/>
</dbReference>
<evidence type="ECO:0000256" key="1">
    <source>
        <dbReference type="ARBA" id="ARBA00004141"/>
    </source>
</evidence>
<keyword evidence="6 21" id="KW-0812">Transmembrane</keyword>
<feature type="region of interest" description="Disordered" evidence="20">
    <location>
        <begin position="1358"/>
        <end position="1455"/>
    </location>
</feature>
<keyword evidence="22" id="KW-0732">Signal</keyword>
<dbReference type="SUPFAM" id="SSF56112">
    <property type="entry name" value="Protein kinase-like (PK-like)"/>
    <property type="match status" value="1"/>
</dbReference>
<evidence type="ECO:0000256" key="20">
    <source>
        <dbReference type="SAM" id="MobiDB-lite"/>
    </source>
</evidence>
<keyword evidence="10 21" id="KW-1133">Transmembrane helix</keyword>
<evidence type="ECO:0000256" key="15">
    <source>
        <dbReference type="ARBA" id="ARBA00063938"/>
    </source>
</evidence>